<sequence length="67" mass="7528">MRGKTGGFWIEQRSLEVQTMLNMGVLMVRKALVAAELMFETGRSGRNNCTAFPEKPHPASWETPGFQ</sequence>
<reference evidence="2 3" key="1">
    <citation type="submission" date="2017-06" db="EMBL/GenBank/DDBJ databases">
        <title>Celeribacter sp. TSPH2 complete genome sequence.</title>
        <authorList>
            <person name="Woo J.-H."/>
            <person name="Kim H.-S."/>
        </authorList>
    </citation>
    <scope>NUCLEOTIDE SEQUENCE [LARGE SCALE GENOMIC DNA]</scope>
    <source>
        <strain evidence="2 3">TSPH2</strain>
    </source>
</reference>
<keyword evidence="3" id="KW-1185">Reference proteome</keyword>
<evidence type="ECO:0000256" key="1">
    <source>
        <dbReference type="SAM" id="MobiDB-lite"/>
    </source>
</evidence>
<dbReference type="EMBL" id="CP022196">
    <property type="protein sequence ID" value="ATG47815.1"/>
    <property type="molecule type" value="Genomic_DNA"/>
</dbReference>
<organism evidence="2 3">
    <name type="scientific">Celeribacter ethanolicus</name>
    <dbReference type="NCBI Taxonomy" id="1758178"/>
    <lineage>
        <taxon>Bacteria</taxon>
        <taxon>Pseudomonadati</taxon>
        <taxon>Pseudomonadota</taxon>
        <taxon>Alphaproteobacteria</taxon>
        <taxon>Rhodobacterales</taxon>
        <taxon>Roseobacteraceae</taxon>
        <taxon>Celeribacter</taxon>
    </lineage>
</organism>
<evidence type="ECO:0000313" key="3">
    <source>
        <dbReference type="Proteomes" id="UP000217935"/>
    </source>
</evidence>
<gene>
    <name evidence="2" type="ORF">CEW89_09715</name>
</gene>
<name>A0A291GC87_9RHOB</name>
<evidence type="ECO:0000313" key="2">
    <source>
        <dbReference type="EMBL" id="ATG47815.1"/>
    </source>
</evidence>
<dbReference type="Proteomes" id="UP000217935">
    <property type="component" value="Chromosome"/>
</dbReference>
<protein>
    <submittedName>
        <fullName evidence="2">Uncharacterized protein</fullName>
    </submittedName>
</protein>
<accession>A0A291GC87</accession>
<dbReference type="AlphaFoldDB" id="A0A291GC87"/>
<feature type="region of interest" description="Disordered" evidence="1">
    <location>
        <begin position="45"/>
        <end position="67"/>
    </location>
</feature>
<proteinExistence type="predicted"/>
<dbReference type="KEGG" id="ceh:CEW89_09715"/>